<comment type="caution">
    <text evidence="1">The sequence shown here is derived from an EMBL/GenBank/DDBJ whole genome shotgun (WGS) entry which is preliminary data.</text>
</comment>
<proteinExistence type="predicted"/>
<reference evidence="1 2" key="1">
    <citation type="submission" date="2018-06" db="EMBL/GenBank/DDBJ databases">
        <title>Chryseolinea flavus sp. nov., a member of the phylum Bacteroidetes isolated from soil.</title>
        <authorList>
            <person name="Li Y."/>
            <person name="Wang J."/>
        </authorList>
    </citation>
    <scope>NUCLEOTIDE SEQUENCE [LARGE SCALE GENOMIC DNA]</scope>
    <source>
        <strain evidence="1 2">SDU1-6</strain>
    </source>
</reference>
<dbReference type="AlphaFoldDB" id="A0A364Y4W9"/>
<evidence type="ECO:0000313" key="2">
    <source>
        <dbReference type="Proteomes" id="UP000251889"/>
    </source>
</evidence>
<dbReference type="Proteomes" id="UP000251889">
    <property type="component" value="Unassembled WGS sequence"/>
</dbReference>
<name>A0A364Y4W9_9BACT</name>
<organism evidence="1 2">
    <name type="scientific">Pseudochryseolinea flava</name>
    <dbReference type="NCBI Taxonomy" id="2059302"/>
    <lineage>
        <taxon>Bacteria</taxon>
        <taxon>Pseudomonadati</taxon>
        <taxon>Bacteroidota</taxon>
        <taxon>Cytophagia</taxon>
        <taxon>Cytophagales</taxon>
        <taxon>Fulvivirgaceae</taxon>
        <taxon>Pseudochryseolinea</taxon>
    </lineage>
</organism>
<dbReference type="RefSeq" id="WP_112746724.1">
    <property type="nucleotide sequence ID" value="NZ_QMFY01000004.1"/>
</dbReference>
<evidence type="ECO:0000313" key="1">
    <source>
        <dbReference type="EMBL" id="RAW01238.1"/>
    </source>
</evidence>
<protein>
    <submittedName>
        <fullName evidence="1">Uncharacterized protein</fullName>
    </submittedName>
</protein>
<dbReference type="OrthoDB" id="1436514at2"/>
<gene>
    <name evidence="1" type="ORF">DQQ10_10015</name>
</gene>
<dbReference type="EMBL" id="QMFY01000004">
    <property type="protein sequence ID" value="RAW01238.1"/>
    <property type="molecule type" value="Genomic_DNA"/>
</dbReference>
<keyword evidence="2" id="KW-1185">Reference proteome</keyword>
<sequence length="197" mass="23285">MKDLLIDIISEILKVPIERDKTFEWSKITQYNKIDVRVYHDLFSKVYSTLGVDSSMIGKIHKPYFSCDAYVGGSFNFVFEFDTLIDFCTHRENTLNLYEGNLKTHYDIDKWISYCRIYKVQADQYQKNQKINGFNPPNGKSAKRTLIDFIKDAYPKIENLNPTVRFCEFEVMKVNVNDKRDKSNYKVVEELLREKLS</sequence>
<accession>A0A364Y4W9</accession>